<reference evidence="2" key="1">
    <citation type="submission" date="2019-04" db="EMBL/GenBank/DDBJ databases">
        <authorList>
            <person name="Melise S."/>
            <person name="Noan J."/>
            <person name="Okalmin O."/>
        </authorList>
    </citation>
    <scope>NUCLEOTIDE SEQUENCE</scope>
    <source>
        <strain evidence="2">FN9</strain>
    </source>
</reference>
<protein>
    <submittedName>
        <fullName evidence="2">Uncharacterized protein</fullName>
    </submittedName>
</protein>
<gene>
    <name evidence="2" type="ORF">FUG_LOCUS170473</name>
</gene>
<organism evidence="2">
    <name type="scientific">Gibberella zeae</name>
    <name type="common">Wheat head blight fungus</name>
    <name type="synonym">Fusarium graminearum</name>
    <dbReference type="NCBI Taxonomy" id="5518"/>
    <lineage>
        <taxon>Eukaryota</taxon>
        <taxon>Fungi</taxon>
        <taxon>Dikarya</taxon>
        <taxon>Ascomycota</taxon>
        <taxon>Pezizomycotina</taxon>
        <taxon>Sordariomycetes</taxon>
        <taxon>Hypocreomycetidae</taxon>
        <taxon>Hypocreales</taxon>
        <taxon>Nectriaceae</taxon>
        <taxon>Fusarium</taxon>
    </lineage>
</organism>
<sequence>MKDRESLPEGKIQPEADSPTKLVREGSTDLKGVRHTRGQQPRALQQLATCANKRADFENTQSEQK</sequence>
<evidence type="ECO:0000256" key="1">
    <source>
        <dbReference type="SAM" id="MobiDB-lite"/>
    </source>
</evidence>
<name>A0A4E9DTU2_GIBZA</name>
<feature type="region of interest" description="Disordered" evidence="1">
    <location>
        <begin position="1"/>
        <end position="44"/>
    </location>
</feature>
<proteinExistence type="predicted"/>
<evidence type="ECO:0000313" key="2">
    <source>
        <dbReference type="EMBL" id="VIO55582.1"/>
    </source>
</evidence>
<feature type="compositionally biased region" description="Basic and acidic residues" evidence="1">
    <location>
        <begin position="1"/>
        <end position="14"/>
    </location>
</feature>
<dbReference type="EMBL" id="CAAKMV010000120">
    <property type="protein sequence ID" value="VIO55582.1"/>
    <property type="molecule type" value="Genomic_DNA"/>
</dbReference>
<feature type="compositionally biased region" description="Basic and acidic residues" evidence="1">
    <location>
        <begin position="22"/>
        <end position="32"/>
    </location>
</feature>
<dbReference type="AlphaFoldDB" id="A0A4E9DTU2"/>
<accession>A0A4E9DTU2</accession>